<keyword evidence="2" id="KW-1185">Reference proteome</keyword>
<name>A0ABU2B9I3_9CORY</name>
<proteinExistence type="predicted"/>
<evidence type="ECO:0000313" key="2">
    <source>
        <dbReference type="Proteomes" id="UP001183619"/>
    </source>
</evidence>
<sequence length="166" mass="18407">MYTPIPGLALLKSFQPYAHPIHNTTADLQLAPETAHSARTLVTIGLACAFGQRSLKTLKPEMFDPAVRRHIAARLRNGLGLNRTHLVLHSCNLQLRRMNKESQHLDTGTTSARNDFYGSASFQVPDSSQLIDLYGTLSVGDNHYAYTALIEKPAHSAMILRNMRVV</sequence>
<comment type="caution">
    <text evidence="1">The sequence shown here is derived from an EMBL/GenBank/DDBJ whole genome shotgun (WGS) entry which is preliminary data.</text>
</comment>
<evidence type="ECO:0000313" key="1">
    <source>
        <dbReference type="EMBL" id="MDR7354926.1"/>
    </source>
</evidence>
<dbReference type="EMBL" id="JAVDYF010000001">
    <property type="protein sequence ID" value="MDR7354926.1"/>
    <property type="molecule type" value="Genomic_DNA"/>
</dbReference>
<accession>A0ABU2B9I3</accession>
<gene>
    <name evidence="1" type="ORF">J2S37_001464</name>
</gene>
<dbReference type="RefSeq" id="WP_277104726.1">
    <property type="nucleotide sequence ID" value="NZ_BAAAJS010000047.1"/>
</dbReference>
<protein>
    <submittedName>
        <fullName evidence="1">Uncharacterized protein</fullName>
    </submittedName>
</protein>
<dbReference type="Proteomes" id="UP001183619">
    <property type="component" value="Unassembled WGS sequence"/>
</dbReference>
<reference evidence="1 2" key="1">
    <citation type="submission" date="2023-07" db="EMBL/GenBank/DDBJ databases">
        <title>Sequencing the genomes of 1000 actinobacteria strains.</title>
        <authorList>
            <person name="Klenk H.-P."/>
        </authorList>
    </citation>
    <scope>NUCLEOTIDE SEQUENCE [LARGE SCALE GENOMIC DNA]</scope>
    <source>
        <strain evidence="1 2">DSM 44508</strain>
    </source>
</reference>
<organism evidence="1 2">
    <name type="scientific">Corynebacterium felinum</name>
    <dbReference type="NCBI Taxonomy" id="131318"/>
    <lineage>
        <taxon>Bacteria</taxon>
        <taxon>Bacillati</taxon>
        <taxon>Actinomycetota</taxon>
        <taxon>Actinomycetes</taxon>
        <taxon>Mycobacteriales</taxon>
        <taxon>Corynebacteriaceae</taxon>
        <taxon>Corynebacterium</taxon>
    </lineage>
</organism>